<feature type="chain" id="PRO_5005830855" evidence="2">
    <location>
        <begin position="20"/>
        <end position="422"/>
    </location>
</feature>
<name>A0A0M8ZTN5_9HYME</name>
<protein>
    <submittedName>
        <fullName evidence="3">Uncharacterized protein</fullName>
    </submittedName>
</protein>
<keyword evidence="2" id="KW-0732">Signal</keyword>
<dbReference type="Proteomes" id="UP000053105">
    <property type="component" value="Unassembled WGS sequence"/>
</dbReference>
<dbReference type="EMBL" id="KQ435850">
    <property type="protein sequence ID" value="KOX70920.1"/>
    <property type="molecule type" value="Genomic_DNA"/>
</dbReference>
<organism evidence="3 4">
    <name type="scientific">Melipona quadrifasciata</name>
    <dbReference type="NCBI Taxonomy" id="166423"/>
    <lineage>
        <taxon>Eukaryota</taxon>
        <taxon>Metazoa</taxon>
        <taxon>Ecdysozoa</taxon>
        <taxon>Arthropoda</taxon>
        <taxon>Hexapoda</taxon>
        <taxon>Insecta</taxon>
        <taxon>Pterygota</taxon>
        <taxon>Neoptera</taxon>
        <taxon>Endopterygota</taxon>
        <taxon>Hymenoptera</taxon>
        <taxon>Apocrita</taxon>
        <taxon>Aculeata</taxon>
        <taxon>Apoidea</taxon>
        <taxon>Anthophila</taxon>
        <taxon>Apidae</taxon>
        <taxon>Melipona</taxon>
    </lineage>
</organism>
<evidence type="ECO:0000256" key="2">
    <source>
        <dbReference type="SAM" id="SignalP"/>
    </source>
</evidence>
<evidence type="ECO:0000313" key="3">
    <source>
        <dbReference type="EMBL" id="KOX70920.1"/>
    </source>
</evidence>
<sequence>MRITWLLFGLALLAAYAHSDPVVKREAESEDLNPLNEIYVVETDDDQEADGERTNRDKRKIGVLKLGVSNGIINFVFGKLDSFLDSKTKALSALDEANKVKNAAYGIDTKQSATSKFIGELTASKIKAATGSIGPVLNSAQTFLSSAKQGLAGTVVSKLAPLSTIAQGLSSASSSKPENDHGYGGGSSDEGSGGSNALSLLANLLTTKISGLSSLSQQKNGGLSGSHEGSSNFGSYGQISDGELIKTTTEDIPIFDRTRVSLDIPPSLFGSGFTVVTNVTKVLNRVILRVLRKENFSFVDGGNCDHEKTFLMLLRASEFLLTFPLVARWMTVQVEAFHVLRQDQISMQSFFTNVSLNHRQFFDEWSFTQLYSQLYLGIVYVICNLLKFSTVLCEKIKLPVYRLQVFDDDRSLIASFPSKFTA</sequence>
<reference evidence="3 4" key="1">
    <citation type="submission" date="2015-07" db="EMBL/GenBank/DDBJ databases">
        <title>The genome of Melipona quadrifasciata.</title>
        <authorList>
            <person name="Pan H."/>
            <person name="Kapheim K."/>
        </authorList>
    </citation>
    <scope>NUCLEOTIDE SEQUENCE [LARGE SCALE GENOMIC DNA]</scope>
    <source>
        <strain evidence="3">0111107301</strain>
        <tissue evidence="3">Whole body</tissue>
    </source>
</reference>
<feature type="compositionally biased region" description="Gly residues" evidence="1">
    <location>
        <begin position="182"/>
        <end position="192"/>
    </location>
</feature>
<dbReference type="OrthoDB" id="8197466at2759"/>
<evidence type="ECO:0000256" key="1">
    <source>
        <dbReference type="SAM" id="MobiDB-lite"/>
    </source>
</evidence>
<evidence type="ECO:0000313" key="4">
    <source>
        <dbReference type="Proteomes" id="UP000053105"/>
    </source>
</evidence>
<gene>
    <name evidence="3" type="ORF">WN51_03349</name>
</gene>
<proteinExistence type="predicted"/>
<feature type="region of interest" description="Disordered" evidence="1">
    <location>
        <begin position="170"/>
        <end position="192"/>
    </location>
</feature>
<dbReference type="AlphaFoldDB" id="A0A0M8ZTN5"/>
<accession>A0A0M8ZTN5</accession>
<feature type="signal peptide" evidence="2">
    <location>
        <begin position="1"/>
        <end position="19"/>
    </location>
</feature>
<keyword evidence="4" id="KW-1185">Reference proteome</keyword>